<name>A0A174WWI4_9BACE</name>
<sequence length="550" mass="63457">MNENELEYSDFLQKLSIQEVLQDAGYQLNKRDGIRYPSYVRIGSDGCRVRGDKFLVTPNGACCFQPPEQKNFNVISFIKEHPQLFKDYKVGMSPDRLVNLVCNRLLNVPMEERKQRIFEPAKETKPFQSSDYELHKFYPKDKDSQKKFYGYFKPRGIDLTTQYAFNKGFFLSTKEMPDGKRFTNLSFPLRKPSEPEKVVGMEERSRPNAQGVTSYKGMARNSNAAEGLWFASPRDTSLDKATDVYWFESAFDAMAYYQLTKEHIKESIHGYEQMQSEGSNSGDAEMRELEDELKELNKAVFVSTGGNPSLGQMRGMIDATHQANHHLGFDRDEAGQTFAISFAMTKADRIFNSHIGTNGNLVVVDTTDGYKRTEIDMKDFCFPKEMEALGIGHIMRYNEMAIYLKSLKDPQNIFSGDCDLLPYPVSSAYSNYESSCEELYSSKQSGLVCKEELDELRQETVENADAYHVALKKAFEEYKRQGGQTTYNPCEQCYKDWNDQLLDKRQYSQTDQVETAFDDNGNDVVVEREEEYEENREQDEAGKKQYRFHR</sequence>
<protein>
    <submittedName>
        <fullName evidence="3">TonB-dependent Receptor Plug Domain</fullName>
    </submittedName>
</protein>
<evidence type="ECO:0000256" key="1">
    <source>
        <dbReference type="SAM" id="MobiDB-lite"/>
    </source>
</evidence>
<evidence type="ECO:0000313" key="3">
    <source>
        <dbReference type="EMBL" id="CUQ49926.1"/>
    </source>
</evidence>
<feature type="compositionally biased region" description="Acidic residues" evidence="1">
    <location>
        <begin position="528"/>
        <end position="537"/>
    </location>
</feature>
<dbReference type="EMBL" id="VVYJ01000006">
    <property type="protein sequence ID" value="KAA5476770.1"/>
    <property type="molecule type" value="Genomic_DNA"/>
</dbReference>
<feature type="region of interest" description="Disordered" evidence="1">
    <location>
        <begin position="194"/>
        <end position="214"/>
    </location>
</feature>
<evidence type="ECO:0000313" key="2">
    <source>
        <dbReference type="EMBL" id="CUQ20803.1"/>
    </source>
</evidence>
<evidence type="ECO:0000313" key="5">
    <source>
        <dbReference type="Proteomes" id="UP000095657"/>
    </source>
</evidence>
<reference evidence="4 7" key="2">
    <citation type="journal article" date="2019" name="Nat. Med.">
        <title>A library of human gut bacterial isolates paired with longitudinal multiomics data enables mechanistic microbiome research.</title>
        <authorList>
            <person name="Poyet M."/>
            <person name="Groussin M."/>
            <person name="Gibbons S.M."/>
            <person name="Avila-Pacheco J."/>
            <person name="Jiang X."/>
            <person name="Kearney S.M."/>
            <person name="Perrotta A.R."/>
            <person name="Berdy B."/>
            <person name="Zhao S."/>
            <person name="Lieberman T.D."/>
            <person name="Swanson P.K."/>
            <person name="Smith M."/>
            <person name="Roesemann S."/>
            <person name="Alexander J.E."/>
            <person name="Rich S.A."/>
            <person name="Livny J."/>
            <person name="Vlamakis H."/>
            <person name="Clish C."/>
            <person name="Bullock K."/>
            <person name="Deik A."/>
            <person name="Scott J."/>
            <person name="Pierce K.A."/>
            <person name="Xavier R.J."/>
            <person name="Alm E.J."/>
        </authorList>
    </citation>
    <scope>NUCLEOTIDE SEQUENCE [LARGE SCALE GENOMIC DNA]</scope>
    <source>
        <strain evidence="4 7">BIOML-A25</strain>
    </source>
</reference>
<dbReference type="RefSeq" id="WP_055173759.1">
    <property type="nucleotide sequence ID" value="NZ_CP081920.1"/>
</dbReference>
<keyword evidence="3" id="KW-0675">Receptor</keyword>
<feature type="compositionally biased region" description="Basic and acidic residues" evidence="1">
    <location>
        <begin position="194"/>
        <end position="206"/>
    </location>
</feature>
<dbReference type="STRING" id="47678.ERS852494_04296"/>
<dbReference type="EMBL" id="CZAI01000017">
    <property type="protein sequence ID" value="CUQ20803.1"/>
    <property type="molecule type" value="Genomic_DNA"/>
</dbReference>
<dbReference type="AlphaFoldDB" id="A0A174WWI4"/>
<accession>A0A174WWI4</accession>
<evidence type="ECO:0000313" key="6">
    <source>
        <dbReference type="Proteomes" id="UP000095725"/>
    </source>
</evidence>
<dbReference type="Proteomes" id="UP000095725">
    <property type="component" value="Unassembled WGS sequence"/>
</dbReference>
<reference evidence="5 6" key="1">
    <citation type="submission" date="2015-09" db="EMBL/GenBank/DDBJ databases">
        <authorList>
            <consortium name="Pathogen Informatics"/>
        </authorList>
    </citation>
    <scope>NUCLEOTIDE SEQUENCE [LARGE SCALE GENOMIC DNA]</scope>
    <source>
        <strain evidence="2 5">2789STDY5834880</strain>
        <strain evidence="3 6">2789STDY5834946</strain>
    </source>
</reference>
<organism evidence="3 6">
    <name type="scientific">Bacteroides caccae</name>
    <dbReference type="NCBI Taxonomy" id="47678"/>
    <lineage>
        <taxon>Bacteria</taxon>
        <taxon>Pseudomonadati</taxon>
        <taxon>Bacteroidota</taxon>
        <taxon>Bacteroidia</taxon>
        <taxon>Bacteroidales</taxon>
        <taxon>Bacteroidaceae</taxon>
        <taxon>Bacteroides</taxon>
    </lineage>
</organism>
<feature type="region of interest" description="Disordered" evidence="1">
    <location>
        <begin position="528"/>
        <end position="550"/>
    </location>
</feature>
<dbReference type="Proteomes" id="UP000095657">
    <property type="component" value="Unassembled WGS sequence"/>
</dbReference>
<gene>
    <name evidence="2" type="ORF">ERS852494_04296</name>
    <name evidence="3" type="ORF">ERS852558_03882</name>
    <name evidence="4" type="ORF">F2Y39_12590</name>
</gene>
<evidence type="ECO:0000313" key="7">
    <source>
        <dbReference type="Proteomes" id="UP000427825"/>
    </source>
</evidence>
<evidence type="ECO:0000313" key="4">
    <source>
        <dbReference type="EMBL" id="KAA5476770.1"/>
    </source>
</evidence>
<proteinExistence type="predicted"/>
<dbReference type="Proteomes" id="UP000427825">
    <property type="component" value="Unassembled WGS sequence"/>
</dbReference>
<dbReference type="EMBL" id="CZBL01000019">
    <property type="protein sequence ID" value="CUQ49926.1"/>
    <property type="molecule type" value="Genomic_DNA"/>
</dbReference>